<dbReference type="InterPro" id="IPR029787">
    <property type="entry name" value="Nucleotide_cyclase"/>
</dbReference>
<organism evidence="5 6">
    <name type="scientific">Solidesulfovibrio fructosivorans JJ]</name>
    <dbReference type="NCBI Taxonomy" id="596151"/>
    <lineage>
        <taxon>Bacteria</taxon>
        <taxon>Pseudomonadati</taxon>
        <taxon>Thermodesulfobacteriota</taxon>
        <taxon>Desulfovibrionia</taxon>
        <taxon>Desulfovibrionales</taxon>
        <taxon>Desulfovibrionaceae</taxon>
        <taxon>Solidesulfovibrio</taxon>
    </lineage>
</organism>
<name>E1JSW7_SOLFR</name>
<keyword evidence="3" id="KW-0472">Membrane</keyword>
<dbReference type="Gene3D" id="3.30.450.20">
    <property type="entry name" value="PAS domain"/>
    <property type="match status" value="2"/>
</dbReference>
<evidence type="ECO:0000313" key="6">
    <source>
        <dbReference type="Proteomes" id="UP000006250"/>
    </source>
</evidence>
<feature type="domain" description="GGDEF" evidence="4">
    <location>
        <begin position="488"/>
        <end position="621"/>
    </location>
</feature>
<dbReference type="Pfam" id="PF08448">
    <property type="entry name" value="PAS_4"/>
    <property type="match status" value="1"/>
</dbReference>
<evidence type="ECO:0000313" key="5">
    <source>
        <dbReference type="EMBL" id="EFL52600.1"/>
    </source>
</evidence>
<dbReference type="SUPFAM" id="SSF55785">
    <property type="entry name" value="PYP-like sensor domain (PAS domain)"/>
    <property type="match status" value="1"/>
</dbReference>
<dbReference type="InterPro" id="IPR013656">
    <property type="entry name" value="PAS_4"/>
</dbReference>
<evidence type="ECO:0000259" key="4">
    <source>
        <dbReference type="PROSITE" id="PS50887"/>
    </source>
</evidence>
<dbReference type="AlphaFoldDB" id="E1JSW7"/>
<dbReference type="EC" id="2.7.7.65" evidence="1"/>
<dbReference type="PANTHER" id="PTHR45138">
    <property type="entry name" value="REGULATORY COMPONENTS OF SENSORY TRANSDUCTION SYSTEM"/>
    <property type="match status" value="1"/>
</dbReference>
<dbReference type="CDD" id="cd12914">
    <property type="entry name" value="PDC1_DGC_like"/>
    <property type="match status" value="1"/>
</dbReference>
<proteinExistence type="predicted"/>
<dbReference type="GO" id="GO:0043709">
    <property type="term" value="P:cell adhesion involved in single-species biofilm formation"/>
    <property type="evidence" value="ECO:0007669"/>
    <property type="project" value="TreeGrafter"/>
</dbReference>
<dbReference type="GO" id="GO:0052621">
    <property type="term" value="F:diguanylate cyclase activity"/>
    <property type="evidence" value="ECO:0007669"/>
    <property type="project" value="UniProtKB-EC"/>
</dbReference>
<gene>
    <name evidence="5" type="ORF">DesfrDRAFT_0706</name>
</gene>
<dbReference type="FunFam" id="3.30.70.270:FF:000001">
    <property type="entry name" value="Diguanylate cyclase domain protein"/>
    <property type="match status" value="1"/>
</dbReference>
<keyword evidence="3" id="KW-0812">Transmembrane</keyword>
<dbReference type="Gene3D" id="3.30.70.270">
    <property type="match status" value="1"/>
</dbReference>
<dbReference type="InterPro" id="IPR050469">
    <property type="entry name" value="Diguanylate_Cyclase"/>
</dbReference>
<dbReference type="GO" id="GO:0005886">
    <property type="term" value="C:plasma membrane"/>
    <property type="evidence" value="ECO:0007669"/>
    <property type="project" value="TreeGrafter"/>
</dbReference>
<dbReference type="CDD" id="cd00130">
    <property type="entry name" value="PAS"/>
    <property type="match status" value="1"/>
</dbReference>
<keyword evidence="3" id="KW-1133">Transmembrane helix</keyword>
<dbReference type="Proteomes" id="UP000006250">
    <property type="component" value="Unassembled WGS sequence"/>
</dbReference>
<dbReference type="SUPFAM" id="SSF55073">
    <property type="entry name" value="Nucleotide cyclase"/>
    <property type="match status" value="1"/>
</dbReference>
<feature type="transmembrane region" description="Helical" evidence="3">
    <location>
        <begin position="284"/>
        <end position="305"/>
    </location>
</feature>
<dbReference type="SMART" id="SM00091">
    <property type="entry name" value="PAS"/>
    <property type="match status" value="1"/>
</dbReference>
<dbReference type="InterPro" id="IPR000160">
    <property type="entry name" value="GGDEF_dom"/>
</dbReference>
<dbReference type="PANTHER" id="PTHR45138:SF9">
    <property type="entry name" value="DIGUANYLATE CYCLASE DGCM-RELATED"/>
    <property type="match status" value="1"/>
</dbReference>
<sequence length="622" mass="69588">MPSLAAQWAIYCAGLLALTSIIGLNIYFERGTVENYEIKLLEIQTDIVQKIFDQDIIALNTVLEDLRITAFPIPDTKMVDQRLRILTSALTGVRTLSFYDARGTVVASSRPELIGRNFAHRDYFTDMKQGGDAGTLYLSRPFKSVLGPWVIVAGRIIVGPEGKFAGIVNATLDPGFFKPLLRAMLYAPDMWVNLAHAGGTSFLMVPPRDNAEGADLAKPGSFFTRHMQSGRDRNVFQGRASLTGDHRLLVVHTIHPAGVPMNVPLVIGVSRDTHVIYGDWRRNAWLKGGGGLLVALAFALVLLSVQRWRYKSDAEMARAAEELARRDHFLRMVMDNVPAMVAYWNAENRCEYANKAYQEWFGKTWDQMEGIDIHELLGDALYAENEARIRGALRGEAQVFEQGRTRADGAIGHTLVRYVPDSVEDGVRGVFVLVSDVTELIVTRHELERRVEELHLLATKDALTGISNRRHFLEQASMELVRAKRYGKPFALLMLDVDHFKAVNDTHGHDVGDEVLRSLGAELQGTVRTSDHVGRIGGEEFAALIIEADIENAREVAERLRQKLYSSCIDTRTGPVSYTVSIGLAEYQREDDSVDDMLRRADLALYHAKRNGRNRVCCYGEF</sequence>
<evidence type="ECO:0000256" key="3">
    <source>
        <dbReference type="SAM" id="Phobius"/>
    </source>
</evidence>
<dbReference type="STRING" id="596151.DesfrDRAFT_0706"/>
<evidence type="ECO:0000256" key="1">
    <source>
        <dbReference type="ARBA" id="ARBA00012528"/>
    </source>
</evidence>
<dbReference type="SMART" id="SM00267">
    <property type="entry name" value="GGDEF"/>
    <property type="match status" value="1"/>
</dbReference>
<dbReference type="InterPro" id="IPR043128">
    <property type="entry name" value="Rev_trsase/Diguanyl_cyclase"/>
</dbReference>
<reference evidence="5 6" key="1">
    <citation type="submission" date="2010-08" db="EMBL/GenBank/DDBJ databases">
        <title>The draft genome of Desulfovibrio fructosovorans JJ.</title>
        <authorList>
            <consortium name="US DOE Joint Genome Institute (JGI-PGF)"/>
            <person name="Lucas S."/>
            <person name="Copeland A."/>
            <person name="Lapidus A."/>
            <person name="Cheng J.-F."/>
            <person name="Bruce D."/>
            <person name="Goodwin L."/>
            <person name="Pitluck S."/>
            <person name="Land M.L."/>
            <person name="Hauser L."/>
            <person name="Chang Y.-J."/>
            <person name="Jeffries C."/>
            <person name="Wall J.D."/>
            <person name="Stahl D.A."/>
            <person name="Arkin A.P."/>
            <person name="Dehal P."/>
            <person name="Stolyar S.M."/>
            <person name="Hazen T.C."/>
            <person name="Woyke T.J."/>
        </authorList>
    </citation>
    <scope>NUCLEOTIDE SEQUENCE [LARGE SCALE GENOMIC DNA]</scope>
    <source>
        <strain evidence="5 6">JJ</strain>
    </source>
</reference>
<dbReference type="Pfam" id="PF00990">
    <property type="entry name" value="GGDEF"/>
    <property type="match status" value="1"/>
</dbReference>
<feature type="transmembrane region" description="Helical" evidence="3">
    <location>
        <begin position="6"/>
        <end position="28"/>
    </location>
</feature>
<keyword evidence="6" id="KW-1185">Reference proteome</keyword>
<evidence type="ECO:0000256" key="2">
    <source>
        <dbReference type="ARBA" id="ARBA00034247"/>
    </source>
</evidence>
<comment type="catalytic activity">
    <reaction evidence="2">
        <text>2 GTP = 3',3'-c-di-GMP + 2 diphosphate</text>
        <dbReference type="Rhea" id="RHEA:24898"/>
        <dbReference type="ChEBI" id="CHEBI:33019"/>
        <dbReference type="ChEBI" id="CHEBI:37565"/>
        <dbReference type="ChEBI" id="CHEBI:58805"/>
        <dbReference type="EC" id="2.7.7.65"/>
    </reaction>
</comment>
<dbReference type="NCBIfam" id="TIGR00254">
    <property type="entry name" value="GGDEF"/>
    <property type="match status" value="1"/>
</dbReference>
<comment type="caution">
    <text evidence="5">The sequence shown here is derived from an EMBL/GenBank/DDBJ whole genome shotgun (WGS) entry which is preliminary data.</text>
</comment>
<dbReference type="EMBL" id="AECZ01000003">
    <property type="protein sequence ID" value="EFL52600.1"/>
    <property type="molecule type" value="Genomic_DNA"/>
</dbReference>
<dbReference type="NCBIfam" id="TIGR00229">
    <property type="entry name" value="sensory_box"/>
    <property type="match status" value="1"/>
</dbReference>
<accession>E1JSW7</accession>
<dbReference type="GO" id="GO:1902201">
    <property type="term" value="P:negative regulation of bacterial-type flagellum-dependent cell motility"/>
    <property type="evidence" value="ECO:0007669"/>
    <property type="project" value="TreeGrafter"/>
</dbReference>
<dbReference type="InterPro" id="IPR035965">
    <property type="entry name" value="PAS-like_dom_sf"/>
</dbReference>
<dbReference type="eggNOG" id="COG4191">
    <property type="taxonomic scope" value="Bacteria"/>
</dbReference>
<dbReference type="eggNOG" id="COG3706">
    <property type="taxonomic scope" value="Bacteria"/>
</dbReference>
<dbReference type="PROSITE" id="PS50887">
    <property type="entry name" value="GGDEF"/>
    <property type="match status" value="1"/>
</dbReference>
<dbReference type="InterPro" id="IPR000014">
    <property type="entry name" value="PAS"/>
</dbReference>
<dbReference type="CDD" id="cd01949">
    <property type="entry name" value="GGDEF"/>
    <property type="match status" value="1"/>
</dbReference>
<protein>
    <recommendedName>
        <fullName evidence="1">diguanylate cyclase</fullName>
        <ecNumber evidence="1">2.7.7.65</ecNumber>
    </recommendedName>
</protein>